<keyword evidence="2" id="KW-1185">Reference proteome</keyword>
<protein>
    <submittedName>
        <fullName evidence="1">Uncharacterized protein</fullName>
    </submittedName>
</protein>
<reference evidence="1 2" key="1">
    <citation type="submission" date="2020-01" db="EMBL/GenBank/DDBJ databases">
        <title>Identification and distribution of gene clusters putatively required for synthesis of sphingolipid metabolism inhibitors in phylogenetically diverse species of the filamentous fungus Fusarium.</title>
        <authorList>
            <person name="Kim H.-S."/>
            <person name="Busman M."/>
            <person name="Brown D.W."/>
            <person name="Divon H."/>
            <person name="Uhlig S."/>
            <person name="Proctor R.H."/>
        </authorList>
    </citation>
    <scope>NUCLEOTIDE SEQUENCE [LARGE SCALE GENOMIC DNA]</scope>
    <source>
        <strain evidence="1 2">NRRL 20459</strain>
    </source>
</reference>
<accession>A0A8H4PAN2</accession>
<evidence type="ECO:0000313" key="1">
    <source>
        <dbReference type="EMBL" id="KAF4463713.1"/>
    </source>
</evidence>
<gene>
    <name evidence="1" type="ORF">FALBO_9463</name>
</gene>
<proteinExistence type="predicted"/>
<dbReference type="Proteomes" id="UP000554235">
    <property type="component" value="Unassembled WGS sequence"/>
</dbReference>
<sequence>MPRHITSGVRCRKPVQQTKSALFRVLRQVPELATAFLRPMGLPSRQLILPTNRDPARVIKWPLQFPNTAPNFSHRHRRWINTLFTVAAQIARDECVQSANGNVWPVAVWTVIKPLRWDRSVATIAAMEATSSESWVRVNQSLFQGSANPVVFTANPGTLQWIRRARNRRRIPFIKHVVLIAIESPYDTNEINKPYNHLANWGYTDQWDATTSASGRIYLQKPLFHRHIPWDNFTLEGLLSALLTSGAQFDIATLFWVKYDPGAVQAAAAQPVAGLGVADPYYFGHDPRPQQNNQPLTAPRDAFDRAMQQLRRFETLSEINYVVHDSRNQNAGQELADQTGAKVYTYHLENLPQAGRFQPNAAFQPTADHLRGRLVRRKAARGR</sequence>
<name>A0A8H4PAN2_9HYPO</name>
<organism evidence="1 2">
    <name type="scientific">Fusarium albosuccineum</name>
    <dbReference type="NCBI Taxonomy" id="1237068"/>
    <lineage>
        <taxon>Eukaryota</taxon>
        <taxon>Fungi</taxon>
        <taxon>Dikarya</taxon>
        <taxon>Ascomycota</taxon>
        <taxon>Pezizomycotina</taxon>
        <taxon>Sordariomycetes</taxon>
        <taxon>Hypocreomycetidae</taxon>
        <taxon>Hypocreales</taxon>
        <taxon>Nectriaceae</taxon>
        <taxon>Fusarium</taxon>
        <taxon>Fusarium decemcellulare species complex</taxon>
    </lineage>
</organism>
<dbReference type="EMBL" id="JAADYS010001318">
    <property type="protein sequence ID" value="KAF4463713.1"/>
    <property type="molecule type" value="Genomic_DNA"/>
</dbReference>
<dbReference type="AlphaFoldDB" id="A0A8H4PAN2"/>
<comment type="caution">
    <text evidence="1">The sequence shown here is derived from an EMBL/GenBank/DDBJ whole genome shotgun (WGS) entry which is preliminary data.</text>
</comment>
<evidence type="ECO:0000313" key="2">
    <source>
        <dbReference type="Proteomes" id="UP000554235"/>
    </source>
</evidence>